<keyword evidence="3" id="KW-1185">Reference proteome</keyword>
<dbReference type="PANTHER" id="PTHR45431:SF3">
    <property type="entry name" value="RHODANESE-LIKE DOMAIN-CONTAINING PROTEIN 15, CHLOROPLASTIC"/>
    <property type="match status" value="1"/>
</dbReference>
<dbReference type="InterPro" id="IPR052367">
    <property type="entry name" value="Thiosulfate_ST/Rhodanese-like"/>
</dbReference>
<reference evidence="3" key="1">
    <citation type="journal article" date="2019" name="Int. J. Syst. Evol. Microbiol.">
        <title>The Global Catalogue of Microorganisms (GCM) 10K type strain sequencing project: providing services to taxonomists for standard genome sequencing and annotation.</title>
        <authorList>
            <consortium name="The Broad Institute Genomics Platform"/>
            <consortium name="The Broad Institute Genome Sequencing Center for Infectious Disease"/>
            <person name="Wu L."/>
            <person name="Ma J."/>
        </authorList>
    </citation>
    <scope>NUCLEOTIDE SEQUENCE [LARGE SCALE GENOMIC DNA]</scope>
    <source>
        <strain evidence="3">KCTC 42195</strain>
    </source>
</reference>
<dbReference type="EMBL" id="JBHRYH010000012">
    <property type="protein sequence ID" value="MFC3625748.1"/>
    <property type="molecule type" value="Genomic_DNA"/>
</dbReference>
<gene>
    <name evidence="2" type="ORF">ACFOKJ_06240</name>
</gene>
<sequence length="129" mass="13353">MLKQTAHDLVMAAKAQIQECTPQQAAEQLAAGQRLVLDVREADEYAAGHLPGAVNIPRGVLEFRLSADAAMANSAQPLLVYCKSGGRSALAARVLQEMGYSQVLSVAGGFDACVAAGLPVAAPPSISYS</sequence>
<evidence type="ECO:0000259" key="1">
    <source>
        <dbReference type="PROSITE" id="PS50206"/>
    </source>
</evidence>
<dbReference type="InterPro" id="IPR001307">
    <property type="entry name" value="Thiosulphate_STrfase_CS"/>
</dbReference>
<protein>
    <submittedName>
        <fullName evidence="2">Rhodanese-like domain-containing protein</fullName>
    </submittedName>
</protein>
<feature type="domain" description="Rhodanese" evidence="1">
    <location>
        <begin position="30"/>
        <end position="122"/>
    </location>
</feature>
<dbReference type="InterPro" id="IPR001763">
    <property type="entry name" value="Rhodanese-like_dom"/>
</dbReference>
<dbReference type="Pfam" id="PF00581">
    <property type="entry name" value="Rhodanese"/>
    <property type="match status" value="1"/>
</dbReference>
<dbReference type="SMART" id="SM00450">
    <property type="entry name" value="RHOD"/>
    <property type="match status" value="1"/>
</dbReference>
<dbReference type="Gene3D" id="3.40.250.10">
    <property type="entry name" value="Rhodanese-like domain"/>
    <property type="match status" value="1"/>
</dbReference>
<organism evidence="2 3">
    <name type="scientific">Vogesella amnigena</name>
    <dbReference type="NCBI Taxonomy" id="1507449"/>
    <lineage>
        <taxon>Bacteria</taxon>
        <taxon>Pseudomonadati</taxon>
        <taxon>Pseudomonadota</taxon>
        <taxon>Betaproteobacteria</taxon>
        <taxon>Neisseriales</taxon>
        <taxon>Chromobacteriaceae</taxon>
        <taxon>Vogesella</taxon>
    </lineage>
</organism>
<comment type="caution">
    <text evidence="2">The sequence shown here is derived from an EMBL/GenBank/DDBJ whole genome shotgun (WGS) entry which is preliminary data.</text>
</comment>
<dbReference type="PROSITE" id="PS50206">
    <property type="entry name" value="RHODANESE_3"/>
    <property type="match status" value="1"/>
</dbReference>
<dbReference type="SUPFAM" id="SSF52821">
    <property type="entry name" value="Rhodanese/Cell cycle control phosphatase"/>
    <property type="match status" value="1"/>
</dbReference>
<evidence type="ECO:0000313" key="3">
    <source>
        <dbReference type="Proteomes" id="UP001595636"/>
    </source>
</evidence>
<dbReference type="PROSITE" id="PS00380">
    <property type="entry name" value="RHODANESE_1"/>
    <property type="match status" value="1"/>
</dbReference>
<dbReference type="InterPro" id="IPR036873">
    <property type="entry name" value="Rhodanese-like_dom_sf"/>
</dbReference>
<dbReference type="RefSeq" id="WP_390277569.1">
    <property type="nucleotide sequence ID" value="NZ_JBHRYH010000012.1"/>
</dbReference>
<dbReference type="PANTHER" id="PTHR45431">
    <property type="entry name" value="RHODANESE-LIKE DOMAIN-CONTAINING PROTEIN 15, CHLOROPLASTIC"/>
    <property type="match status" value="1"/>
</dbReference>
<accession>A0ABV7TSM8</accession>
<dbReference type="Proteomes" id="UP001595636">
    <property type="component" value="Unassembled WGS sequence"/>
</dbReference>
<evidence type="ECO:0000313" key="2">
    <source>
        <dbReference type="EMBL" id="MFC3625748.1"/>
    </source>
</evidence>
<name>A0ABV7TSM8_9NEIS</name>
<proteinExistence type="predicted"/>